<dbReference type="CDD" id="cd06261">
    <property type="entry name" value="TM_PBP2"/>
    <property type="match status" value="1"/>
</dbReference>
<feature type="transmembrane region" description="Helical" evidence="7">
    <location>
        <begin position="12"/>
        <end position="42"/>
    </location>
</feature>
<dbReference type="GO" id="GO:0055085">
    <property type="term" value="P:transmembrane transport"/>
    <property type="evidence" value="ECO:0007669"/>
    <property type="project" value="InterPro"/>
</dbReference>
<feature type="transmembrane region" description="Helical" evidence="7">
    <location>
        <begin position="110"/>
        <end position="131"/>
    </location>
</feature>
<dbReference type="Pfam" id="PF00528">
    <property type="entry name" value="BPD_transp_1"/>
    <property type="match status" value="1"/>
</dbReference>
<keyword evidence="10" id="KW-1185">Reference proteome</keyword>
<keyword evidence="4 7" id="KW-0812">Transmembrane</keyword>
<evidence type="ECO:0000256" key="5">
    <source>
        <dbReference type="ARBA" id="ARBA00022989"/>
    </source>
</evidence>
<evidence type="ECO:0000313" key="10">
    <source>
        <dbReference type="Proteomes" id="UP000256977"/>
    </source>
</evidence>
<evidence type="ECO:0000259" key="8">
    <source>
        <dbReference type="PROSITE" id="PS50928"/>
    </source>
</evidence>
<dbReference type="Gene3D" id="1.10.3720.10">
    <property type="entry name" value="MetI-like"/>
    <property type="match status" value="1"/>
</dbReference>
<name>A0A3D9I8Q2_9BACL</name>
<dbReference type="InterPro" id="IPR035906">
    <property type="entry name" value="MetI-like_sf"/>
</dbReference>
<feature type="domain" description="ABC transmembrane type-1" evidence="8">
    <location>
        <begin position="73"/>
        <end position="287"/>
    </location>
</feature>
<gene>
    <name evidence="9" type="ORF">DFP98_1346</name>
</gene>
<dbReference type="PANTHER" id="PTHR43227">
    <property type="entry name" value="BLL4140 PROTEIN"/>
    <property type="match status" value="1"/>
</dbReference>
<evidence type="ECO:0000256" key="6">
    <source>
        <dbReference type="ARBA" id="ARBA00023136"/>
    </source>
</evidence>
<sequence length="297" mass="33456">MFFRLSRTQRNIAFATVLLLPVFVIMMLTIIAPLVSAIALSFSDYSLMDPDRSWNQFRNYTELLGSSEFYHSFGITLTYVAAAVTIDLLLGLLTAVLLNRNIRMRSFLRSLFMIPWAIPTIVTALIFLWIYQPDYGVLNYMMTRSGLMSENVSWLQSMDWALAAITVVAVFRQTPLVSVMLLAGLQNIPASLYEAARIDGASGWKMFLHVTLPLLKPVITSVTLIMIVNNFQMFTLFFTLTNGGPAGSTTSLAILTYETAFSRYELGKGSAIGVIWLILLFVFSVLFTRYMNRNSEH</sequence>
<organism evidence="9 10">
    <name type="scientific">Cohnella phaseoli</name>
    <dbReference type="NCBI Taxonomy" id="456490"/>
    <lineage>
        <taxon>Bacteria</taxon>
        <taxon>Bacillati</taxon>
        <taxon>Bacillota</taxon>
        <taxon>Bacilli</taxon>
        <taxon>Bacillales</taxon>
        <taxon>Paenibacillaceae</taxon>
        <taxon>Cohnella</taxon>
    </lineage>
</organism>
<evidence type="ECO:0000256" key="4">
    <source>
        <dbReference type="ARBA" id="ARBA00022692"/>
    </source>
</evidence>
<reference evidence="9 10" key="1">
    <citation type="submission" date="2018-07" db="EMBL/GenBank/DDBJ databases">
        <title>Genomic Encyclopedia of Type Strains, Phase III (KMG-III): the genomes of soil and plant-associated and newly described type strains.</title>
        <authorList>
            <person name="Whitman W."/>
        </authorList>
    </citation>
    <scope>NUCLEOTIDE SEQUENCE [LARGE SCALE GENOMIC DNA]</scope>
    <source>
        <strain evidence="9 10">CECT 7287</strain>
    </source>
</reference>
<dbReference type="PROSITE" id="PS50928">
    <property type="entry name" value="ABC_TM1"/>
    <property type="match status" value="1"/>
</dbReference>
<feature type="transmembrane region" description="Helical" evidence="7">
    <location>
        <begin position="160"/>
        <end position="185"/>
    </location>
</feature>
<dbReference type="AlphaFoldDB" id="A0A3D9I8Q2"/>
<keyword evidence="6 7" id="KW-0472">Membrane</keyword>
<dbReference type="SUPFAM" id="SSF161098">
    <property type="entry name" value="MetI-like"/>
    <property type="match status" value="1"/>
</dbReference>
<comment type="similarity">
    <text evidence="7">Belongs to the binding-protein-dependent transport system permease family.</text>
</comment>
<accession>A0A3D9I8Q2</accession>
<comment type="subcellular location">
    <subcellularLocation>
        <location evidence="1 7">Cell membrane</location>
        <topology evidence="1 7">Multi-pass membrane protein</topology>
    </subcellularLocation>
</comment>
<evidence type="ECO:0000256" key="1">
    <source>
        <dbReference type="ARBA" id="ARBA00004651"/>
    </source>
</evidence>
<dbReference type="EMBL" id="QRDZ01000034">
    <property type="protein sequence ID" value="RED58164.1"/>
    <property type="molecule type" value="Genomic_DNA"/>
</dbReference>
<feature type="transmembrane region" description="Helical" evidence="7">
    <location>
        <begin position="269"/>
        <end position="291"/>
    </location>
</feature>
<feature type="transmembrane region" description="Helical" evidence="7">
    <location>
        <begin position="206"/>
        <end position="228"/>
    </location>
</feature>
<comment type="caution">
    <text evidence="9">The sequence shown here is derived from an EMBL/GenBank/DDBJ whole genome shotgun (WGS) entry which is preliminary data.</text>
</comment>
<dbReference type="GO" id="GO:0005886">
    <property type="term" value="C:plasma membrane"/>
    <property type="evidence" value="ECO:0007669"/>
    <property type="project" value="UniProtKB-SubCell"/>
</dbReference>
<keyword evidence="3" id="KW-1003">Cell membrane</keyword>
<dbReference type="Proteomes" id="UP000256977">
    <property type="component" value="Unassembled WGS sequence"/>
</dbReference>
<evidence type="ECO:0000256" key="2">
    <source>
        <dbReference type="ARBA" id="ARBA00022448"/>
    </source>
</evidence>
<evidence type="ECO:0000256" key="3">
    <source>
        <dbReference type="ARBA" id="ARBA00022475"/>
    </source>
</evidence>
<evidence type="ECO:0000256" key="7">
    <source>
        <dbReference type="RuleBase" id="RU363032"/>
    </source>
</evidence>
<proteinExistence type="inferred from homology"/>
<dbReference type="InterPro" id="IPR050809">
    <property type="entry name" value="UgpAE/MalFG_permease"/>
</dbReference>
<protein>
    <submittedName>
        <fullName evidence="9">Carbohydrate ABC transporter membrane protein 1 (CUT1 family)</fullName>
    </submittedName>
</protein>
<keyword evidence="5 7" id="KW-1133">Transmembrane helix</keyword>
<keyword evidence="2 7" id="KW-0813">Transport</keyword>
<dbReference type="InterPro" id="IPR000515">
    <property type="entry name" value="MetI-like"/>
</dbReference>
<dbReference type="RefSeq" id="WP_220377194.1">
    <property type="nucleotide sequence ID" value="NZ_QRDZ01000034.1"/>
</dbReference>
<feature type="transmembrane region" description="Helical" evidence="7">
    <location>
        <begin position="73"/>
        <end position="98"/>
    </location>
</feature>
<dbReference type="PANTHER" id="PTHR43227:SF7">
    <property type="entry name" value="ARABINOOLIGOSACCHARIDES TRANSPORT SYSTEM PERMEASE PROTEIN ARAP"/>
    <property type="match status" value="1"/>
</dbReference>
<evidence type="ECO:0000313" key="9">
    <source>
        <dbReference type="EMBL" id="RED58164.1"/>
    </source>
</evidence>